<keyword evidence="4" id="KW-0964">Secreted</keyword>
<evidence type="ECO:0000256" key="2">
    <source>
        <dbReference type="ARBA" id="ARBA00004613"/>
    </source>
</evidence>
<comment type="subcellular location">
    <subcellularLocation>
        <location evidence="2">Secreted</location>
    </subcellularLocation>
</comment>
<dbReference type="CDD" id="cd09596">
    <property type="entry name" value="M36"/>
    <property type="match status" value="1"/>
</dbReference>
<evidence type="ECO:0000256" key="10">
    <source>
        <dbReference type="ARBA" id="ARBA00023049"/>
    </source>
</evidence>
<feature type="domain" description="FTP" evidence="12">
    <location>
        <begin position="156"/>
        <end position="204"/>
    </location>
</feature>
<proteinExistence type="inferred from homology"/>
<keyword evidence="5" id="KW-0645">Protease</keyword>
<sequence>MLSVVRRGFIHDKSEVVMNKSNYRPGCSDRSNFSKKIFFRTMGVSLLGLAMSLAATAQVSSGKHDRDIDKRLLTAPLISAPTPGSEQQQSLATMRRDQPGIMARFNEYGVTSSLTNPTGPVASAVPSASGPEATARSFLAGNLPLLGLETADIEGMALTDVVKSISGVTHYYFGQTLKGIPVYNGQLQVHVTEAGAISHVNNAFIPKLAAAVGAMTPRIGPDKAIAAAARELNINLSQQPELVRQLTDAQATSVLRQAQLAPQPIKAKLVLVPMWPGHVALAWNFQFQMDHAWPDITVNAETGELITSFDMMRDTAFRVYAEPVESPIHTTPLPPADARTLVMDPEDAIASPQGWFDGTSTLMDGNNVHACADRNGNNSCDSPQPNCGAGQVCDFPLDLSGNPANSLSAAIANLFYWNNHIHDVQYQYGFDEVGGNFQENNFGRGGAGSDSVNAEAQDNANGGSNCNANFATPTDGGNPRMQMFLCNRGNPSRDGDFDNGVIVHEYGHGISIRQVGGPGNSSCLNNRQQGGEGWSDWFGLVYTAKASDQATDPRGLGAYLFALAPDGTIRPQQYSTDPAINNYTYESVRGSVVPHGVGSVWAQALWEVYWALVDKHGFEGDLLNFDINDANEAGNKRALFYVNEGLKNTACSPTFVAARDGIIAAVNNSFGGEDVCTVWQAFAAFGLGVNAVSGGSNSTSPTNGFNLPAQCDGTPPPVLTCADGSDPLYVADFEADAGGWVGGSSSCTTGAFVRGTPTLQADGGVTTQVGGAASGNGAWFTATNTAAGSNDVDGGTCETLSPAVDLSALQAADISLSYFHGQRDGGDDASDGFSIEVLNNGVLAATMVNIGDVTTNAAWTAASSVINNPGTVQLRVRATDGAAGGDLIEGGVDKVLFCASGPVTGGCSVEEGFESGAGGWSNSSASSCTTGAFVTGTPTAQSNGGVTTQVGGANSGSGALFTATNSSAGVNDVDGGNCIVGSPTYGVSEASTLSVAYFHGQRDSGDDAGDFFRLQVSTDGGSTFTTLADNGDVLSNAAWQTVTAPVAAGANVVLQVQCADGVADGDLVECGIDDVSICPTN</sequence>
<protein>
    <recommendedName>
        <fullName evidence="12">FTP domain-containing protein</fullName>
    </recommendedName>
</protein>
<dbReference type="OrthoDB" id="9775889at2"/>
<dbReference type="InterPro" id="IPR027268">
    <property type="entry name" value="Peptidase_M4/M1_CTD_sf"/>
</dbReference>
<comment type="caution">
    <text evidence="13">The sequence shown here is derived from an EMBL/GenBank/DDBJ whole genome shotgun (WGS) entry which is preliminary data.</text>
</comment>
<dbReference type="Gene3D" id="2.60.120.260">
    <property type="entry name" value="Galactose-binding domain-like"/>
    <property type="match status" value="1"/>
</dbReference>
<dbReference type="Gene3D" id="3.10.450.490">
    <property type="match status" value="1"/>
</dbReference>
<dbReference type="Proteomes" id="UP000319732">
    <property type="component" value="Unassembled WGS sequence"/>
</dbReference>
<keyword evidence="14" id="KW-1185">Reference proteome</keyword>
<gene>
    <name evidence="13" type="ORF">FKG94_12715</name>
</gene>
<comment type="similarity">
    <text evidence="3">Belongs to the peptidase M36 family.</text>
</comment>
<evidence type="ECO:0000256" key="6">
    <source>
        <dbReference type="ARBA" id="ARBA00022723"/>
    </source>
</evidence>
<evidence type="ECO:0000256" key="1">
    <source>
        <dbReference type="ARBA" id="ARBA00001947"/>
    </source>
</evidence>
<dbReference type="InterPro" id="IPR050371">
    <property type="entry name" value="Fungal_virulence_M36"/>
</dbReference>
<dbReference type="Pfam" id="PF07504">
    <property type="entry name" value="FTP"/>
    <property type="match status" value="1"/>
</dbReference>
<dbReference type="EMBL" id="VHSG01000012">
    <property type="protein sequence ID" value="TQV78875.1"/>
    <property type="molecule type" value="Genomic_DNA"/>
</dbReference>
<evidence type="ECO:0000259" key="12">
    <source>
        <dbReference type="Pfam" id="PF07504"/>
    </source>
</evidence>
<evidence type="ECO:0000256" key="5">
    <source>
        <dbReference type="ARBA" id="ARBA00022670"/>
    </source>
</evidence>
<keyword evidence="9" id="KW-0862">Zinc</keyword>
<dbReference type="PRINTS" id="PR00999">
    <property type="entry name" value="FUNGALYSIN"/>
</dbReference>
<organism evidence="13 14">
    <name type="scientific">Exilibacterium tricleocarpae</name>
    <dbReference type="NCBI Taxonomy" id="2591008"/>
    <lineage>
        <taxon>Bacteria</taxon>
        <taxon>Pseudomonadati</taxon>
        <taxon>Pseudomonadota</taxon>
        <taxon>Gammaproteobacteria</taxon>
        <taxon>Cellvibrionales</taxon>
        <taxon>Cellvibrionaceae</taxon>
        <taxon>Exilibacterium</taxon>
    </lineage>
</organism>
<keyword evidence="11" id="KW-0865">Zymogen</keyword>
<dbReference type="Pfam" id="PF02128">
    <property type="entry name" value="Peptidase_M36"/>
    <property type="match status" value="1"/>
</dbReference>
<dbReference type="GO" id="GO:0004222">
    <property type="term" value="F:metalloendopeptidase activity"/>
    <property type="evidence" value="ECO:0007669"/>
    <property type="project" value="InterPro"/>
</dbReference>
<dbReference type="AlphaFoldDB" id="A0A545TNS6"/>
<dbReference type="Gene3D" id="3.10.170.10">
    <property type="match status" value="1"/>
</dbReference>
<dbReference type="SUPFAM" id="SSF55486">
    <property type="entry name" value="Metalloproteases ('zincins'), catalytic domain"/>
    <property type="match status" value="1"/>
</dbReference>
<dbReference type="PANTHER" id="PTHR33478">
    <property type="entry name" value="EXTRACELLULAR METALLOPROTEINASE MEP"/>
    <property type="match status" value="1"/>
</dbReference>
<evidence type="ECO:0000256" key="8">
    <source>
        <dbReference type="ARBA" id="ARBA00022801"/>
    </source>
</evidence>
<dbReference type="PANTHER" id="PTHR33478:SF1">
    <property type="entry name" value="EXTRACELLULAR METALLOPROTEINASE MEP"/>
    <property type="match status" value="1"/>
</dbReference>
<evidence type="ECO:0000256" key="7">
    <source>
        <dbReference type="ARBA" id="ARBA00022729"/>
    </source>
</evidence>
<keyword evidence="8" id="KW-0378">Hydrolase</keyword>
<dbReference type="Gene3D" id="1.10.390.10">
    <property type="entry name" value="Neutral Protease Domain 2"/>
    <property type="match status" value="1"/>
</dbReference>
<keyword evidence="10" id="KW-0482">Metalloprotease</keyword>
<evidence type="ECO:0000313" key="14">
    <source>
        <dbReference type="Proteomes" id="UP000319732"/>
    </source>
</evidence>
<dbReference type="InterPro" id="IPR001842">
    <property type="entry name" value="Peptidase_M36"/>
</dbReference>
<dbReference type="GO" id="GO:0005615">
    <property type="term" value="C:extracellular space"/>
    <property type="evidence" value="ECO:0007669"/>
    <property type="project" value="InterPro"/>
</dbReference>
<dbReference type="GO" id="GO:0006508">
    <property type="term" value="P:proteolysis"/>
    <property type="evidence" value="ECO:0007669"/>
    <property type="project" value="UniProtKB-KW"/>
</dbReference>
<evidence type="ECO:0000256" key="11">
    <source>
        <dbReference type="ARBA" id="ARBA00023145"/>
    </source>
</evidence>
<comment type="cofactor">
    <cofactor evidence="1">
        <name>Zn(2+)</name>
        <dbReference type="ChEBI" id="CHEBI:29105"/>
    </cofactor>
</comment>
<accession>A0A545TNS6</accession>
<keyword evidence="7" id="KW-0732">Signal</keyword>
<dbReference type="GO" id="GO:0008270">
    <property type="term" value="F:zinc ion binding"/>
    <property type="evidence" value="ECO:0007669"/>
    <property type="project" value="InterPro"/>
</dbReference>
<name>A0A545TNS6_9GAMM</name>
<reference evidence="13 14" key="1">
    <citation type="submission" date="2019-06" db="EMBL/GenBank/DDBJ databases">
        <title>Whole genome sequence for Cellvibrionaceae sp. R142.</title>
        <authorList>
            <person name="Wang G."/>
        </authorList>
    </citation>
    <scope>NUCLEOTIDE SEQUENCE [LARGE SCALE GENOMIC DNA]</scope>
    <source>
        <strain evidence="13 14">R142</strain>
    </source>
</reference>
<evidence type="ECO:0000256" key="9">
    <source>
        <dbReference type="ARBA" id="ARBA00022833"/>
    </source>
</evidence>
<keyword evidence="6" id="KW-0479">Metal-binding</keyword>
<evidence type="ECO:0000313" key="13">
    <source>
        <dbReference type="EMBL" id="TQV78875.1"/>
    </source>
</evidence>
<dbReference type="InterPro" id="IPR011096">
    <property type="entry name" value="FTP_domain"/>
</dbReference>
<evidence type="ECO:0000256" key="4">
    <source>
        <dbReference type="ARBA" id="ARBA00022525"/>
    </source>
</evidence>
<evidence type="ECO:0000256" key="3">
    <source>
        <dbReference type="ARBA" id="ARBA00006006"/>
    </source>
</evidence>